<feature type="domain" description="Membrane anchor Opy2 N-terminal" evidence="3">
    <location>
        <begin position="35"/>
        <end position="69"/>
    </location>
</feature>
<keyword evidence="2" id="KW-0812">Transmembrane</keyword>
<dbReference type="InterPro" id="IPR018571">
    <property type="entry name" value="Membrane_anchor_Opy2_N"/>
</dbReference>
<keyword evidence="5" id="KW-1185">Reference proteome</keyword>
<dbReference type="Proteomes" id="UP000292447">
    <property type="component" value="Chromosome V"/>
</dbReference>
<evidence type="ECO:0000259" key="3">
    <source>
        <dbReference type="Pfam" id="PF09463"/>
    </source>
</evidence>
<evidence type="ECO:0000256" key="2">
    <source>
        <dbReference type="SAM" id="Phobius"/>
    </source>
</evidence>
<dbReference type="Pfam" id="PF09463">
    <property type="entry name" value="Opy2"/>
    <property type="match status" value="1"/>
</dbReference>
<reference evidence="5" key="1">
    <citation type="submission" date="2019-03" db="EMBL/GenBank/DDBJ databases">
        <title>Snf2 controls pulcherriminic acid biosynthesis and connects pigmentation and antifungal activity of the yeast Metschnikowia pulcherrima.</title>
        <authorList>
            <person name="Gore-Lloyd D."/>
            <person name="Sumann I."/>
            <person name="Brachmann A.O."/>
            <person name="Schneeberger K."/>
            <person name="Ortiz-Merino R.A."/>
            <person name="Moreno-Beltran M."/>
            <person name="Schlaefli M."/>
            <person name="Kirner P."/>
            <person name="Santos Kron A."/>
            <person name="Wolfe K.H."/>
            <person name="Piel J."/>
            <person name="Ahrens C.H."/>
            <person name="Henk D."/>
            <person name="Freimoser F.M."/>
        </authorList>
    </citation>
    <scope>NUCLEOTIDE SEQUENCE [LARGE SCALE GENOMIC DNA]</scope>
    <source>
        <strain evidence="5">APC 1.2</strain>
    </source>
</reference>
<proteinExistence type="predicted"/>
<evidence type="ECO:0000313" key="5">
    <source>
        <dbReference type="Proteomes" id="UP000292447"/>
    </source>
</evidence>
<protein>
    <submittedName>
        <fullName evidence="4">Opy2 protein</fullName>
    </submittedName>
</protein>
<evidence type="ECO:0000256" key="1">
    <source>
        <dbReference type="SAM" id="MobiDB-lite"/>
    </source>
</evidence>
<feature type="transmembrane region" description="Helical" evidence="2">
    <location>
        <begin position="83"/>
        <end position="107"/>
    </location>
</feature>
<dbReference type="EMBL" id="CP034460">
    <property type="protein sequence ID" value="QBM89902.1"/>
    <property type="molecule type" value="Genomic_DNA"/>
</dbReference>
<feature type="compositionally biased region" description="Acidic residues" evidence="1">
    <location>
        <begin position="330"/>
        <end position="354"/>
    </location>
</feature>
<feature type="region of interest" description="Disordered" evidence="1">
    <location>
        <begin position="130"/>
        <end position="153"/>
    </location>
</feature>
<feature type="region of interest" description="Disordered" evidence="1">
    <location>
        <begin position="313"/>
        <end position="368"/>
    </location>
</feature>
<organism evidence="4 5">
    <name type="scientific">Metschnikowia aff. pulcherrima</name>
    <dbReference type="NCBI Taxonomy" id="2163413"/>
    <lineage>
        <taxon>Eukaryota</taxon>
        <taxon>Fungi</taxon>
        <taxon>Dikarya</taxon>
        <taxon>Ascomycota</taxon>
        <taxon>Saccharomycotina</taxon>
        <taxon>Pichiomycetes</taxon>
        <taxon>Metschnikowiaceae</taxon>
        <taxon>Metschnikowia</taxon>
    </lineage>
</organism>
<dbReference type="STRING" id="2163413.A0A4P6XQT2"/>
<dbReference type="AlphaFoldDB" id="A0A4P6XQT2"/>
<gene>
    <name evidence="4" type="primary">MPUL0E01370</name>
    <name evidence="4" type="ORF">METSCH_E01370</name>
</gene>
<keyword evidence="2" id="KW-0472">Membrane</keyword>
<evidence type="ECO:0000313" key="4">
    <source>
        <dbReference type="EMBL" id="QBM89902.1"/>
    </source>
</evidence>
<name>A0A4P6XQT2_9ASCO</name>
<sequence>MTPFASMSTFTDPLLRPRADSSTGSTSYSTDSSGCVVCPSTAGLCPQCPSGQECNLTSRTCKACPEYTCVKSSSSKAISNVQVGGIVGGVVGGVVVLALALFLYYMLIYRKKHPKLAGLDEINYEMESQAGDGVSDMGEKSDRPNLEKTKNRRLSSYESFMRPPGYVKKNVANRELQRVPYTSDLQKRHSVATSVSTDNASNILPIAYIPGVTIRPTKNNTRLIFSYDTESVFSDFTGLDAALIQERDHAKNTMTAVKAQPRLVNVARIDEIAEEDEEDEKMDNDTLYWNLGLHTAANDSDSDVDSDIGEIKRATSTRRPHQGVLASENGDFEPEGDDFDGYESADDGNQDDRDDGSKSFVLDIARES</sequence>
<keyword evidence="2" id="KW-1133">Transmembrane helix</keyword>
<accession>A0A4P6XQT2</accession>
<feature type="compositionally biased region" description="Basic and acidic residues" evidence="1">
    <location>
        <begin position="137"/>
        <end position="149"/>
    </location>
</feature>